<dbReference type="InterPro" id="IPR022266">
    <property type="entry name" value="DtrJ-like"/>
</dbReference>
<dbReference type="Proteomes" id="UP000029435">
    <property type="component" value="Unassembled WGS sequence"/>
</dbReference>
<dbReference type="AlphaFoldDB" id="A0A0M2F722"/>
<organism evidence="2 3">
    <name type="scientific">Pectobacterium brasiliense</name>
    <dbReference type="NCBI Taxonomy" id="180957"/>
    <lineage>
        <taxon>Bacteria</taxon>
        <taxon>Pseudomonadati</taxon>
        <taxon>Pseudomonadota</taxon>
        <taxon>Gammaproteobacteria</taxon>
        <taxon>Enterobacterales</taxon>
        <taxon>Pectobacteriaceae</taxon>
        <taxon>Pectobacterium</taxon>
    </lineage>
</organism>
<dbReference type="RefSeq" id="WP_039313276.1">
    <property type="nucleotide sequence ID" value="NZ_JQOD01000001.1"/>
</dbReference>
<accession>A0A0M2F722</accession>
<comment type="caution">
    <text evidence="2">The sequence shown here is derived from an EMBL/GenBank/DDBJ whole genome shotgun (WGS) entry which is preliminary data.</text>
</comment>
<feature type="transmembrane region" description="Helical" evidence="1">
    <location>
        <begin position="228"/>
        <end position="247"/>
    </location>
</feature>
<feature type="transmembrane region" description="Helical" evidence="1">
    <location>
        <begin position="148"/>
        <end position="177"/>
    </location>
</feature>
<name>A0A0M2F722_9GAMM</name>
<evidence type="ECO:0000256" key="1">
    <source>
        <dbReference type="SAM" id="Phobius"/>
    </source>
</evidence>
<sequence length="251" mass="28500">MAEPTRNPSPQKPERQHGLLYNVLWGWPWKLIGIILGSLLLSLLIEYVGIAFFWPTEGAAHSQQVMNTELGFLSSEFKRSLLFSEPSVTVIHWINTGYHWVFINSGFMDWVSNQYQMQADSHSELSRSLNAWSGWLAQSLREYLLATVYVTVVTIVRVTILVLSIPLFAMVVIVAIVEGLGRRDLRRFGAGYESSFLYHHAKRLVKPAFYVPAMLYLSWPMAVYPNLLLLPAALLFGTAITVTTATFKKYL</sequence>
<dbReference type="OrthoDB" id="8443503at2"/>
<gene>
    <name evidence="2" type="ORF">KU74_07385</name>
</gene>
<evidence type="ECO:0000313" key="3">
    <source>
        <dbReference type="Proteomes" id="UP000029435"/>
    </source>
</evidence>
<keyword evidence="1" id="KW-0812">Transmembrane</keyword>
<dbReference type="NCBIfam" id="TIGR03747">
    <property type="entry name" value="conj_TIGR03747"/>
    <property type="match status" value="1"/>
</dbReference>
<protein>
    <submittedName>
        <fullName evidence="2">Membrane protein</fullName>
    </submittedName>
</protein>
<evidence type="ECO:0000313" key="2">
    <source>
        <dbReference type="EMBL" id="KGA36280.1"/>
    </source>
</evidence>
<keyword evidence="1" id="KW-1133">Transmembrane helix</keyword>
<proteinExistence type="predicted"/>
<dbReference type="Pfam" id="PF14348">
    <property type="entry name" value="DtrJ-like"/>
    <property type="match status" value="1"/>
</dbReference>
<reference evidence="2 3" key="1">
    <citation type="submission" date="2014-08" db="EMBL/GenBank/DDBJ databases">
        <title>Genome sequences of NCPPB Pectobacterium isolates.</title>
        <authorList>
            <person name="Glover R.H."/>
            <person name="Sapp M."/>
            <person name="Elphinstone J."/>
        </authorList>
    </citation>
    <scope>NUCLEOTIDE SEQUENCE [LARGE SCALE GENOMIC DNA]</scope>
    <source>
        <strain evidence="2 3">LMG 21372</strain>
    </source>
</reference>
<feature type="transmembrane region" description="Helical" evidence="1">
    <location>
        <begin position="31"/>
        <end position="54"/>
    </location>
</feature>
<dbReference type="EMBL" id="JQOD01000001">
    <property type="protein sequence ID" value="KGA36280.1"/>
    <property type="molecule type" value="Genomic_DNA"/>
</dbReference>
<keyword evidence="1" id="KW-0472">Membrane</keyword>